<sequence>MSVSVDRVRTPSLSCAHVLLARAHHAAHAVLMKLAVGRTHVSHSHVRLSVPPTQCVRPTHLPCMPAMHLLATNKSRHAFPLKAWFVSRPVPACTRVLSEFTRVLHLV</sequence>
<evidence type="ECO:0000313" key="2">
    <source>
        <dbReference type="Proteomes" id="UP000237105"/>
    </source>
</evidence>
<reference evidence="2" key="1">
    <citation type="submission" date="2016-06" db="EMBL/GenBank/DDBJ databases">
        <title>Parallel loss of symbiosis genes in relatives of nitrogen-fixing non-legume Parasponia.</title>
        <authorList>
            <person name="Van Velzen R."/>
            <person name="Holmer R."/>
            <person name="Bu F."/>
            <person name="Rutten L."/>
            <person name="Van Zeijl A."/>
            <person name="Liu W."/>
            <person name="Santuari L."/>
            <person name="Cao Q."/>
            <person name="Sharma T."/>
            <person name="Shen D."/>
            <person name="Roswanjaya Y."/>
            <person name="Wardhani T."/>
            <person name="Kalhor M.S."/>
            <person name="Jansen J."/>
            <person name="Van den Hoogen J."/>
            <person name="Gungor B."/>
            <person name="Hartog M."/>
            <person name="Hontelez J."/>
            <person name="Verver J."/>
            <person name="Yang W.-C."/>
            <person name="Schijlen E."/>
            <person name="Repin R."/>
            <person name="Schilthuizen M."/>
            <person name="Schranz E."/>
            <person name="Heidstra R."/>
            <person name="Miyata K."/>
            <person name="Fedorova E."/>
            <person name="Kohlen W."/>
            <person name="Bisseling T."/>
            <person name="Smit S."/>
            <person name="Geurts R."/>
        </authorList>
    </citation>
    <scope>NUCLEOTIDE SEQUENCE [LARGE SCALE GENOMIC DNA]</scope>
    <source>
        <strain evidence="2">cv. WU1-14</strain>
    </source>
</reference>
<accession>A0A2P5C8A7</accession>
<dbReference type="EMBL" id="JXTB01000161">
    <property type="protein sequence ID" value="PON57278.1"/>
    <property type="molecule type" value="Genomic_DNA"/>
</dbReference>
<dbReference type="Proteomes" id="UP000237105">
    <property type="component" value="Unassembled WGS sequence"/>
</dbReference>
<keyword evidence="2" id="KW-1185">Reference proteome</keyword>
<gene>
    <name evidence="1" type="ORF">PanWU01x14_175420</name>
</gene>
<proteinExistence type="predicted"/>
<comment type="caution">
    <text evidence="1">The sequence shown here is derived from an EMBL/GenBank/DDBJ whole genome shotgun (WGS) entry which is preliminary data.</text>
</comment>
<evidence type="ECO:0000313" key="1">
    <source>
        <dbReference type="EMBL" id="PON57278.1"/>
    </source>
</evidence>
<organism evidence="1 2">
    <name type="scientific">Parasponia andersonii</name>
    <name type="common">Sponia andersonii</name>
    <dbReference type="NCBI Taxonomy" id="3476"/>
    <lineage>
        <taxon>Eukaryota</taxon>
        <taxon>Viridiplantae</taxon>
        <taxon>Streptophyta</taxon>
        <taxon>Embryophyta</taxon>
        <taxon>Tracheophyta</taxon>
        <taxon>Spermatophyta</taxon>
        <taxon>Magnoliopsida</taxon>
        <taxon>eudicotyledons</taxon>
        <taxon>Gunneridae</taxon>
        <taxon>Pentapetalae</taxon>
        <taxon>rosids</taxon>
        <taxon>fabids</taxon>
        <taxon>Rosales</taxon>
        <taxon>Cannabaceae</taxon>
        <taxon>Parasponia</taxon>
    </lineage>
</organism>
<dbReference type="AlphaFoldDB" id="A0A2P5C8A7"/>
<protein>
    <submittedName>
        <fullName evidence="1">Uncharacterized protein</fullName>
    </submittedName>
</protein>
<name>A0A2P5C8A7_PARAD</name>